<evidence type="ECO:0000256" key="4">
    <source>
        <dbReference type="ARBA" id="ARBA00022490"/>
    </source>
</evidence>
<accession>A0A8S9Y8D5</accession>
<dbReference type="AlphaFoldDB" id="A0A8S9Y8D5"/>
<feature type="compositionally biased region" description="Polar residues" evidence="11">
    <location>
        <begin position="273"/>
        <end position="288"/>
    </location>
</feature>
<dbReference type="InterPro" id="IPR036873">
    <property type="entry name" value="Rhodanese-like_dom_sf"/>
</dbReference>
<dbReference type="SMART" id="SM00450">
    <property type="entry name" value="RHOD"/>
    <property type="match status" value="1"/>
</dbReference>
<keyword evidence="4" id="KW-0963">Cytoplasm</keyword>
<dbReference type="GO" id="GO:0005813">
    <property type="term" value="C:centrosome"/>
    <property type="evidence" value="ECO:0007669"/>
    <property type="project" value="UniProtKB-SubCell"/>
</dbReference>
<comment type="subcellular location">
    <subcellularLocation>
        <location evidence="1">Cytoplasm</location>
        <location evidence="1">Cytoskeleton</location>
        <location evidence="1">Cilium basal body</location>
    </subcellularLocation>
    <subcellularLocation>
        <location evidence="2">Cytoplasm</location>
        <location evidence="2">Cytoskeleton</location>
        <location evidence="2">Microtubule organizing center</location>
        <location evidence="2">Centrosome</location>
    </subcellularLocation>
</comment>
<feature type="compositionally biased region" description="Basic and acidic residues" evidence="11">
    <location>
        <begin position="132"/>
        <end position="150"/>
    </location>
</feature>
<comment type="caution">
    <text evidence="13">The sequence shown here is derived from an EMBL/GenBank/DDBJ whole genome shotgun (WGS) entry which is preliminary data.</text>
</comment>
<gene>
    <name evidence="13" type="ORF">EG68_11368</name>
</gene>
<evidence type="ECO:0000313" key="13">
    <source>
        <dbReference type="EMBL" id="KAF7232036.1"/>
    </source>
</evidence>
<organism evidence="13 14">
    <name type="scientific">Paragonimus skrjabini miyazakii</name>
    <dbReference type="NCBI Taxonomy" id="59628"/>
    <lineage>
        <taxon>Eukaryota</taxon>
        <taxon>Metazoa</taxon>
        <taxon>Spiralia</taxon>
        <taxon>Lophotrochozoa</taxon>
        <taxon>Platyhelminthes</taxon>
        <taxon>Trematoda</taxon>
        <taxon>Digenea</taxon>
        <taxon>Plagiorchiida</taxon>
        <taxon>Troglotremata</taxon>
        <taxon>Troglotrematidae</taxon>
        <taxon>Paragonimus</taxon>
    </lineage>
</organism>
<dbReference type="Pfam" id="PF00581">
    <property type="entry name" value="Rhodanese"/>
    <property type="match status" value="1"/>
</dbReference>
<comment type="similarity">
    <text evidence="10">Belongs to the CEP41 family.</text>
</comment>
<feature type="region of interest" description="Disordered" evidence="11">
    <location>
        <begin position="120"/>
        <end position="151"/>
    </location>
</feature>
<evidence type="ECO:0000256" key="10">
    <source>
        <dbReference type="ARBA" id="ARBA00038465"/>
    </source>
</evidence>
<dbReference type="GO" id="GO:0060271">
    <property type="term" value="P:cilium assembly"/>
    <property type="evidence" value="ECO:0007669"/>
    <property type="project" value="TreeGrafter"/>
</dbReference>
<proteinExistence type="inferred from homology"/>
<evidence type="ECO:0000256" key="7">
    <source>
        <dbReference type="ARBA" id="ARBA00023069"/>
    </source>
</evidence>
<evidence type="ECO:0000259" key="12">
    <source>
        <dbReference type="PROSITE" id="PS50206"/>
    </source>
</evidence>
<dbReference type="OrthoDB" id="70250at2759"/>
<dbReference type="CDD" id="cd00158">
    <property type="entry name" value="RHOD"/>
    <property type="match status" value="1"/>
</dbReference>
<reference evidence="13" key="1">
    <citation type="submission" date="2019-07" db="EMBL/GenBank/DDBJ databases">
        <title>Annotation for the trematode Paragonimus miyazaki's.</title>
        <authorList>
            <person name="Choi Y.-J."/>
        </authorList>
    </citation>
    <scope>NUCLEOTIDE SEQUENCE</scope>
    <source>
        <strain evidence="13">Japan</strain>
    </source>
</reference>
<dbReference type="Gene3D" id="3.40.250.10">
    <property type="entry name" value="Rhodanese-like domain"/>
    <property type="match status" value="1"/>
</dbReference>
<keyword evidence="7" id="KW-0969">Cilium</keyword>
<keyword evidence="14" id="KW-1185">Reference proteome</keyword>
<evidence type="ECO:0000256" key="6">
    <source>
        <dbReference type="ARBA" id="ARBA00022927"/>
    </source>
</evidence>
<dbReference type="Proteomes" id="UP000822476">
    <property type="component" value="Unassembled WGS sequence"/>
</dbReference>
<dbReference type="InterPro" id="IPR001763">
    <property type="entry name" value="Rhodanese-like_dom"/>
</dbReference>
<evidence type="ECO:0000256" key="2">
    <source>
        <dbReference type="ARBA" id="ARBA00004300"/>
    </source>
</evidence>
<keyword evidence="3" id="KW-0813">Transport</keyword>
<evidence type="ECO:0000256" key="8">
    <source>
        <dbReference type="ARBA" id="ARBA00023212"/>
    </source>
</evidence>
<dbReference type="SUPFAM" id="SSF52821">
    <property type="entry name" value="Rhodanese/Cell cycle control phosphatase"/>
    <property type="match status" value="1"/>
</dbReference>
<keyword evidence="9" id="KW-0966">Cell projection</keyword>
<keyword evidence="6" id="KW-0653">Protein transport</keyword>
<keyword evidence="8" id="KW-0206">Cytoskeleton</keyword>
<evidence type="ECO:0000256" key="11">
    <source>
        <dbReference type="SAM" id="MobiDB-lite"/>
    </source>
</evidence>
<sequence>MQKTIPKNPKYEDIGPTLDTGASMSKYLKRMEELRENFRMRDDEIFKRMKLSTFVQLILQIHEIREHSRTIQTFDHVSQVKNGHTSKDIQQVSSEAGDIQKYFSEPPSTTRSTLENLVRGVGEYDTYSDTPPSDRKSPRMPNKDADDTSRETPYLLLDVRDREEFDACHIITALNYPIAMLSRSINFETPEMLAFRNKPGQIIILYDEDERLAPRAATTLVQRGYANLYLLSGGLKVAWKRFPEGLIIGEMPSSVKQALKLKSRDRSSGGTTGIPNRASSASSSTHNCLPGALSSTPSFGTRLVTPTLYCQPGSRDTADGLEDFLSEDIVKLTLQLENGMDDGRSVRSGYSRSTLSSARHSACTTASAGICRKPFR</sequence>
<protein>
    <recommendedName>
        <fullName evidence="12">Rhodanese domain-containing protein</fullName>
    </recommendedName>
</protein>
<evidence type="ECO:0000256" key="9">
    <source>
        <dbReference type="ARBA" id="ARBA00023273"/>
    </source>
</evidence>
<dbReference type="InterPro" id="IPR051889">
    <property type="entry name" value="CEP41"/>
</dbReference>
<name>A0A8S9Y8D5_9TREM</name>
<evidence type="ECO:0000313" key="14">
    <source>
        <dbReference type="Proteomes" id="UP000822476"/>
    </source>
</evidence>
<dbReference type="PANTHER" id="PTHR44390:SF1">
    <property type="entry name" value="CENTROSOMAL PROTEIN OF 41 KDA"/>
    <property type="match status" value="1"/>
</dbReference>
<evidence type="ECO:0000256" key="1">
    <source>
        <dbReference type="ARBA" id="ARBA00004120"/>
    </source>
</evidence>
<feature type="domain" description="Rhodanese" evidence="12">
    <location>
        <begin position="150"/>
        <end position="248"/>
    </location>
</feature>
<keyword evidence="5" id="KW-0970">Cilium biogenesis/degradation</keyword>
<evidence type="ECO:0000256" key="5">
    <source>
        <dbReference type="ARBA" id="ARBA00022794"/>
    </source>
</evidence>
<dbReference type="GO" id="GO:0015031">
    <property type="term" value="P:protein transport"/>
    <property type="evidence" value="ECO:0007669"/>
    <property type="project" value="UniProtKB-KW"/>
</dbReference>
<feature type="region of interest" description="Disordered" evidence="11">
    <location>
        <begin position="261"/>
        <end position="288"/>
    </location>
</feature>
<dbReference type="PROSITE" id="PS50206">
    <property type="entry name" value="RHODANESE_3"/>
    <property type="match status" value="1"/>
</dbReference>
<dbReference type="GO" id="GO:0036064">
    <property type="term" value="C:ciliary basal body"/>
    <property type="evidence" value="ECO:0007669"/>
    <property type="project" value="TreeGrafter"/>
</dbReference>
<dbReference type="PANTHER" id="PTHR44390">
    <property type="entry name" value="CENTROSOMAL PROTEIN OF 41 KDA"/>
    <property type="match status" value="1"/>
</dbReference>
<dbReference type="EMBL" id="JTDE01022124">
    <property type="protein sequence ID" value="KAF7232036.1"/>
    <property type="molecule type" value="Genomic_DNA"/>
</dbReference>
<evidence type="ECO:0000256" key="3">
    <source>
        <dbReference type="ARBA" id="ARBA00022448"/>
    </source>
</evidence>